<organism evidence="3 4">
    <name type="scientific">Sporisorium scitamineum</name>
    <dbReference type="NCBI Taxonomy" id="49012"/>
    <lineage>
        <taxon>Eukaryota</taxon>
        <taxon>Fungi</taxon>
        <taxon>Dikarya</taxon>
        <taxon>Basidiomycota</taxon>
        <taxon>Ustilaginomycotina</taxon>
        <taxon>Ustilaginomycetes</taxon>
        <taxon>Ustilaginales</taxon>
        <taxon>Ustilaginaceae</taxon>
        <taxon>Sporisorium</taxon>
    </lineage>
</organism>
<feature type="compositionally biased region" description="Low complexity" evidence="1">
    <location>
        <begin position="166"/>
        <end position="198"/>
    </location>
</feature>
<keyword evidence="2" id="KW-0732">Signal</keyword>
<dbReference type="PANTHER" id="PTHR21562:SF83">
    <property type="entry name" value="PECTIN ACETYLESTERASE 4"/>
    <property type="match status" value="1"/>
</dbReference>
<dbReference type="EMBL" id="CCFA01005010">
    <property type="protein sequence ID" value="CDW99710.1"/>
    <property type="molecule type" value="Genomic_DNA"/>
</dbReference>
<reference evidence="4" key="1">
    <citation type="submission" date="2014-06" db="EMBL/GenBank/DDBJ databases">
        <authorList>
            <person name="Berkman P.J."/>
        </authorList>
    </citation>
    <scope>NUCLEOTIDE SEQUENCE [LARGE SCALE GENOMIC DNA]</scope>
</reference>
<dbReference type="Proteomes" id="UP000242770">
    <property type="component" value="Unassembled WGS sequence"/>
</dbReference>
<protein>
    <submittedName>
        <fullName evidence="3">Uncharacterized protein</fullName>
    </submittedName>
</protein>
<feature type="signal peptide" evidence="2">
    <location>
        <begin position="1"/>
        <end position="22"/>
    </location>
</feature>
<accession>A0A0F7SDM7</accession>
<dbReference type="InterPro" id="IPR004963">
    <property type="entry name" value="PAE/NOTUM"/>
</dbReference>
<proteinExistence type="predicted"/>
<evidence type="ECO:0000313" key="3">
    <source>
        <dbReference type="EMBL" id="CDW99710.1"/>
    </source>
</evidence>
<evidence type="ECO:0000256" key="2">
    <source>
        <dbReference type="SAM" id="SignalP"/>
    </source>
</evidence>
<dbReference type="AlphaFoldDB" id="A0A0F7SDM7"/>
<evidence type="ECO:0000256" key="1">
    <source>
        <dbReference type="SAM" id="MobiDB-lite"/>
    </source>
</evidence>
<dbReference type="GO" id="GO:0016787">
    <property type="term" value="F:hydrolase activity"/>
    <property type="evidence" value="ECO:0007669"/>
    <property type="project" value="InterPro"/>
</dbReference>
<dbReference type="Pfam" id="PF03283">
    <property type="entry name" value="PAE"/>
    <property type="match status" value="1"/>
</dbReference>
<feature type="chain" id="PRO_5002521815" evidence="2">
    <location>
        <begin position="23"/>
        <end position="599"/>
    </location>
</feature>
<gene>
    <name evidence="3" type="primary">SSCI82750.1</name>
</gene>
<sequence length="599" mass="64095">MKTSAFAASAAAALVLAATVQSAPFVNDPAPLKPREFTNNHTPLQPRYVSGFVAPSGYTYSWAIDGYRLALDTQGAKTYLTRSTVSKDAASTTQQHVNSCVATCEKTASCAMAHIIKFESFPEGNVICALYSATAAKSDAKYTTGLFNGAGTVKASYTFTRNGGQSTATSITSTSTSATTSTSSTTTSSSTAPSTSTSTVSSTIAYDQWVWVDVPGTTCANGKQTGLAVNLHPSSTDLVIALQGGGSCYDYQTCYVDKRAYNIDNGFTNATFWSQNQPDTLKWWFPFARNNQYNPWQTANYAFIPYCTGDFHAGDNVAQYSGASSSTWHKGWRNGKLDMGKLKEMLPGVKRVWISGSSAGAFGSILQYQNAQDIFGVRVDLLADSGETPLSILVHPSQNIQTPDKSRCPNCDDNSFDSYIVGLAQANTGSRFASMSWSNDTTIPVNQGVSFDDFSKELVRLFAEENDNTSNARNFMVPGSGHMLLYTTQYNAADGYTQATFLNKFRTDDPGNPKLVTTLILPCDSTTTFSSTNPGSSGHHLTVLFPPSVRSSLCSIVVTLRMLALTTLPQSTELVPGVMFSGTGLTLTRDAGSSSSSST</sequence>
<feature type="region of interest" description="Disordered" evidence="1">
    <location>
        <begin position="164"/>
        <end position="198"/>
    </location>
</feature>
<dbReference type="PANTHER" id="PTHR21562">
    <property type="entry name" value="NOTUM-RELATED"/>
    <property type="match status" value="1"/>
</dbReference>
<keyword evidence="4" id="KW-1185">Reference proteome</keyword>
<name>A0A0F7SDM7_9BASI</name>
<evidence type="ECO:0000313" key="4">
    <source>
        <dbReference type="Proteomes" id="UP000242770"/>
    </source>
</evidence>